<dbReference type="GO" id="GO:0016787">
    <property type="term" value="F:hydrolase activity"/>
    <property type="evidence" value="ECO:0007669"/>
    <property type="project" value="UniProtKB-KW"/>
</dbReference>
<proteinExistence type="inferred from homology"/>
<evidence type="ECO:0000256" key="2">
    <source>
        <dbReference type="ARBA" id="ARBA00004496"/>
    </source>
</evidence>
<dbReference type="GO" id="GO:0046872">
    <property type="term" value="F:metal ion binding"/>
    <property type="evidence" value="ECO:0007669"/>
    <property type="project" value="UniProtKB-KW"/>
</dbReference>
<comment type="similarity">
    <text evidence="12">Belongs to the RecU family.</text>
</comment>
<dbReference type="GO" id="GO:0003676">
    <property type="term" value="F:nucleic acid binding"/>
    <property type="evidence" value="ECO:0007669"/>
    <property type="project" value="InterPro"/>
</dbReference>
<evidence type="ECO:0000256" key="7">
    <source>
        <dbReference type="ARBA" id="ARBA00022763"/>
    </source>
</evidence>
<sequence length="170" mass="19084">MLSVYANRGCALEDLVEAVFEANPNSKVFRQNNRWVPLRSGKGGAFPSRGAPVDFVGCIEGVPVAIECKETSSPRLPLTESRFPEKEKVALVEFERAGGRSFIVAAFWRENALAVFKLETFLRALEHKKSVKYDDADAVISLDFALELPVRIAALTRKRRGRREKTKKRC</sequence>
<keyword evidence="11" id="KW-0234">DNA repair</keyword>
<evidence type="ECO:0000256" key="9">
    <source>
        <dbReference type="ARBA" id="ARBA00022842"/>
    </source>
</evidence>
<evidence type="ECO:0000256" key="1">
    <source>
        <dbReference type="ARBA" id="ARBA00001946"/>
    </source>
</evidence>
<dbReference type="Proteomes" id="UP000282654">
    <property type="component" value="Unassembled WGS sequence"/>
</dbReference>
<dbReference type="GO" id="GO:0006281">
    <property type="term" value="P:DNA repair"/>
    <property type="evidence" value="ECO:0007669"/>
    <property type="project" value="UniProtKB-KW"/>
</dbReference>
<evidence type="ECO:0000256" key="3">
    <source>
        <dbReference type="ARBA" id="ARBA00022490"/>
    </source>
</evidence>
<gene>
    <name evidence="14" type="ORF">EDD75_0414</name>
</gene>
<evidence type="ECO:0000256" key="10">
    <source>
        <dbReference type="ARBA" id="ARBA00023172"/>
    </source>
</evidence>
<evidence type="ECO:0000256" key="5">
    <source>
        <dbReference type="ARBA" id="ARBA00022723"/>
    </source>
</evidence>
<keyword evidence="15" id="KW-1185">Reference proteome</keyword>
<comment type="cofactor">
    <cofactor evidence="1">
        <name>Mg(2+)</name>
        <dbReference type="ChEBI" id="CHEBI:18420"/>
    </cofactor>
</comment>
<comment type="subcellular location">
    <subcellularLocation>
        <location evidence="2">Cytoplasm</location>
    </subcellularLocation>
</comment>
<protein>
    <recommendedName>
        <fullName evidence="13">Holliday junction resolvase RecU</fullName>
    </recommendedName>
</protein>
<dbReference type="EMBL" id="RKRE01000001">
    <property type="protein sequence ID" value="RPF49596.1"/>
    <property type="molecule type" value="Genomic_DNA"/>
</dbReference>
<dbReference type="GO" id="GO:0006310">
    <property type="term" value="P:DNA recombination"/>
    <property type="evidence" value="ECO:0007669"/>
    <property type="project" value="UniProtKB-KW"/>
</dbReference>
<evidence type="ECO:0000313" key="15">
    <source>
        <dbReference type="Proteomes" id="UP000282654"/>
    </source>
</evidence>
<keyword evidence="6" id="KW-0255">Endonuclease</keyword>
<evidence type="ECO:0000256" key="13">
    <source>
        <dbReference type="ARBA" id="ARBA00029523"/>
    </source>
</evidence>
<dbReference type="InterPro" id="IPR004612">
    <property type="entry name" value="Resolv_RecU"/>
</dbReference>
<evidence type="ECO:0000256" key="12">
    <source>
        <dbReference type="ARBA" id="ARBA00023447"/>
    </source>
</evidence>
<comment type="caution">
    <text evidence="14">The sequence shown here is derived from an EMBL/GenBank/DDBJ whole genome shotgun (WGS) entry which is preliminary data.</text>
</comment>
<keyword evidence="7" id="KW-0227">DNA damage</keyword>
<dbReference type="RefSeq" id="WP_170157668.1">
    <property type="nucleotide sequence ID" value="NZ_RKRE01000001.1"/>
</dbReference>
<organism evidence="14 15">
    <name type="scientific">Thermodesulfitimonas autotrophica</name>
    <dbReference type="NCBI Taxonomy" id="1894989"/>
    <lineage>
        <taxon>Bacteria</taxon>
        <taxon>Bacillati</taxon>
        <taxon>Bacillota</taxon>
        <taxon>Clostridia</taxon>
        <taxon>Thermoanaerobacterales</taxon>
        <taxon>Thermoanaerobacteraceae</taxon>
        <taxon>Thermodesulfitimonas</taxon>
    </lineage>
</organism>
<dbReference type="InterPro" id="IPR011856">
    <property type="entry name" value="tRNA_endonuc-like_dom_sf"/>
</dbReference>
<evidence type="ECO:0000313" key="14">
    <source>
        <dbReference type="EMBL" id="RPF49596.1"/>
    </source>
</evidence>
<keyword evidence="3" id="KW-0963">Cytoplasm</keyword>
<evidence type="ECO:0000256" key="6">
    <source>
        <dbReference type="ARBA" id="ARBA00022759"/>
    </source>
</evidence>
<keyword evidence="9" id="KW-0460">Magnesium</keyword>
<evidence type="ECO:0000256" key="8">
    <source>
        <dbReference type="ARBA" id="ARBA00022801"/>
    </source>
</evidence>
<accession>A0A3N5AWI6</accession>
<dbReference type="InterPro" id="IPR011335">
    <property type="entry name" value="Restrct_endonuc-II-like"/>
</dbReference>
<name>A0A3N5AWI6_9THEO</name>
<keyword evidence="4" id="KW-0540">Nuclease</keyword>
<dbReference type="AlphaFoldDB" id="A0A3N5AWI6"/>
<keyword evidence="5" id="KW-0479">Metal-binding</keyword>
<evidence type="ECO:0000256" key="11">
    <source>
        <dbReference type="ARBA" id="ARBA00023204"/>
    </source>
</evidence>
<dbReference type="Pfam" id="PF03838">
    <property type="entry name" value="RecU"/>
    <property type="match status" value="1"/>
</dbReference>
<evidence type="ECO:0000256" key="4">
    <source>
        <dbReference type="ARBA" id="ARBA00022722"/>
    </source>
</evidence>
<dbReference type="Gene3D" id="3.40.1350.10">
    <property type="match status" value="1"/>
</dbReference>
<keyword evidence="10" id="KW-0233">DNA recombination</keyword>
<dbReference type="GO" id="GO:0005737">
    <property type="term" value="C:cytoplasm"/>
    <property type="evidence" value="ECO:0007669"/>
    <property type="project" value="UniProtKB-SubCell"/>
</dbReference>
<reference evidence="14 15" key="1">
    <citation type="submission" date="2018-11" db="EMBL/GenBank/DDBJ databases">
        <title>Genomic Encyclopedia of Type Strains, Phase IV (KMG-IV): sequencing the most valuable type-strain genomes for metagenomic binning, comparative biology and taxonomic classification.</title>
        <authorList>
            <person name="Goeker M."/>
        </authorList>
    </citation>
    <scope>NUCLEOTIDE SEQUENCE [LARGE SCALE GENOMIC DNA]</scope>
    <source>
        <strain evidence="14 15">DSM 102936</strain>
    </source>
</reference>
<dbReference type="SUPFAM" id="SSF52980">
    <property type="entry name" value="Restriction endonuclease-like"/>
    <property type="match status" value="1"/>
</dbReference>
<dbReference type="GO" id="GO:0004519">
    <property type="term" value="F:endonuclease activity"/>
    <property type="evidence" value="ECO:0007669"/>
    <property type="project" value="UniProtKB-KW"/>
</dbReference>
<keyword evidence="8" id="KW-0378">Hydrolase</keyword>